<evidence type="ECO:0000256" key="5">
    <source>
        <dbReference type="ARBA" id="ARBA00022694"/>
    </source>
</evidence>
<dbReference type="InterPro" id="IPR018022">
    <property type="entry name" value="IPT"/>
</dbReference>
<dbReference type="EC" id="2.5.1.75" evidence="3"/>
<dbReference type="Pfam" id="PF01715">
    <property type="entry name" value="IPPT"/>
    <property type="match status" value="1"/>
</dbReference>
<comment type="cofactor">
    <cofactor evidence="1">
        <name>Mg(2+)</name>
        <dbReference type="ChEBI" id="CHEBI:18420"/>
    </cofactor>
</comment>
<evidence type="ECO:0000256" key="8">
    <source>
        <dbReference type="ARBA" id="ARBA00022842"/>
    </source>
</evidence>
<dbReference type="GO" id="GO:0052381">
    <property type="term" value="F:tRNA dimethylallyltransferase activity"/>
    <property type="evidence" value="ECO:0007669"/>
    <property type="project" value="UniProtKB-EC"/>
</dbReference>
<dbReference type="NCBIfam" id="TIGR00174">
    <property type="entry name" value="miaA"/>
    <property type="match status" value="1"/>
</dbReference>
<comment type="catalytic activity">
    <reaction evidence="9">
        <text>adenosine(37) in tRNA + dimethylallyl diphosphate = N(6)-dimethylallyladenosine(37) in tRNA + diphosphate</text>
        <dbReference type="Rhea" id="RHEA:26482"/>
        <dbReference type="Rhea" id="RHEA-COMP:10162"/>
        <dbReference type="Rhea" id="RHEA-COMP:10375"/>
        <dbReference type="ChEBI" id="CHEBI:33019"/>
        <dbReference type="ChEBI" id="CHEBI:57623"/>
        <dbReference type="ChEBI" id="CHEBI:74411"/>
        <dbReference type="ChEBI" id="CHEBI:74415"/>
        <dbReference type="EC" id="2.5.1.75"/>
    </reaction>
</comment>
<evidence type="ECO:0000256" key="4">
    <source>
        <dbReference type="ARBA" id="ARBA00022679"/>
    </source>
</evidence>
<keyword evidence="6 10" id="KW-0547">Nucleotide-binding</keyword>
<dbReference type="InterPro" id="IPR039657">
    <property type="entry name" value="Dimethylallyltransferase"/>
</dbReference>
<dbReference type="EMBL" id="JAFCMP010000518">
    <property type="protein sequence ID" value="KAG5178063.1"/>
    <property type="molecule type" value="Genomic_DNA"/>
</dbReference>
<evidence type="ECO:0000313" key="11">
    <source>
        <dbReference type="EMBL" id="KAG5178063.1"/>
    </source>
</evidence>
<evidence type="ECO:0000256" key="1">
    <source>
        <dbReference type="ARBA" id="ARBA00001946"/>
    </source>
</evidence>
<dbReference type="PANTHER" id="PTHR11088:SF60">
    <property type="entry name" value="TRNA DIMETHYLALLYLTRANSFERASE"/>
    <property type="match status" value="1"/>
</dbReference>
<evidence type="ECO:0000256" key="10">
    <source>
        <dbReference type="RuleBase" id="RU003785"/>
    </source>
</evidence>
<dbReference type="InterPro" id="IPR027417">
    <property type="entry name" value="P-loop_NTPase"/>
</dbReference>
<keyword evidence="4 10" id="KW-0808">Transferase</keyword>
<evidence type="ECO:0000256" key="3">
    <source>
        <dbReference type="ARBA" id="ARBA00012665"/>
    </source>
</evidence>
<dbReference type="PANTHER" id="PTHR11088">
    <property type="entry name" value="TRNA DIMETHYLALLYLTRANSFERASE"/>
    <property type="match status" value="1"/>
</dbReference>
<evidence type="ECO:0000256" key="6">
    <source>
        <dbReference type="ARBA" id="ARBA00022741"/>
    </source>
</evidence>
<evidence type="ECO:0000256" key="2">
    <source>
        <dbReference type="ARBA" id="ARBA00005842"/>
    </source>
</evidence>
<proteinExistence type="inferred from homology"/>
<sequence length="380" mass="42088">MEVCKAVGGEIVSADSVQIYRRLDVGANKPSAEDLAAVRHHLVNILDPGSEEYTVGQWLRAAYAAIDDVLQRGKVPLVVGGTMLYTQWLVQGQPDAPEGDAATQQIVRTILAPFEATGDWDGGLELLRAVNATRAAQLNKNDWVRLGRSLQISMDMRQGDEVFTGERTGAASERYDVRSYFIVADRAEAARRITQRCQAMLSSGLLQEVAALLHAGLLPKESSPGRAIGYRQMREYLLRPDPHAGDAEALVQFYSDFCTATRRYASDQLKWFRSSKGTEFVWCARDFADPNSVPSIARAIAEDLSLDEHCHQAKRMDATQLQLREDNLAQAKQMRLFIQPDLRKTMSAGAFAQLQRQADQCTALAQGIPHLPQQEVNSLS</sequence>
<gene>
    <name evidence="11" type="ORF">JKP88DRAFT_264787</name>
</gene>
<comment type="similarity">
    <text evidence="2 10">Belongs to the IPP transferase family.</text>
</comment>
<reference evidence="11" key="1">
    <citation type="submission" date="2021-02" db="EMBL/GenBank/DDBJ databases">
        <title>First Annotated Genome of the Yellow-green Alga Tribonema minus.</title>
        <authorList>
            <person name="Mahan K.M."/>
        </authorList>
    </citation>
    <scope>NUCLEOTIDE SEQUENCE</scope>
    <source>
        <strain evidence="11">UTEX B ZZ1240</strain>
    </source>
</reference>
<dbReference type="OrthoDB" id="775260at2759"/>
<protein>
    <recommendedName>
        <fullName evidence="3">tRNA dimethylallyltransferase</fullName>
        <ecNumber evidence="3">2.5.1.75</ecNumber>
    </recommendedName>
</protein>
<evidence type="ECO:0000256" key="7">
    <source>
        <dbReference type="ARBA" id="ARBA00022840"/>
    </source>
</evidence>
<dbReference type="Proteomes" id="UP000664859">
    <property type="component" value="Unassembled WGS sequence"/>
</dbReference>
<dbReference type="AlphaFoldDB" id="A0A835YP32"/>
<dbReference type="GO" id="GO:0006400">
    <property type="term" value="P:tRNA modification"/>
    <property type="evidence" value="ECO:0007669"/>
    <property type="project" value="TreeGrafter"/>
</dbReference>
<name>A0A835YP32_9STRA</name>
<dbReference type="Gene3D" id="3.40.50.300">
    <property type="entry name" value="P-loop containing nucleotide triphosphate hydrolases"/>
    <property type="match status" value="1"/>
</dbReference>
<keyword evidence="12" id="KW-1185">Reference proteome</keyword>
<dbReference type="GO" id="GO:0005524">
    <property type="term" value="F:ATP binding"/>
    <property type="evidence" value="ECO:0007669"/>
    <property type="project" value="UniProtKB-KW"/>
</dbReference>
<keyword evidence="8" id="KW-0460">Magnesium</keyword>
<keyword evidence="7 10" id="KW-0067">ATP-binding</keyword>
<keyword evidence="5" id="KW-0819">tRNA processing</keyword>
<evidence type="ECO:0000256" key="9">
    <source>
        <dbReference type="ARBA" id="ARBA00049563"/>
    </source>
</evidence>
<evidence type="ECO:0000313" key="12">
    <source>
        <dbReference type="Proteomes" id="UP000664859"/>
    </source>
</evidence>
<dbReference type="HAMAP" id="MF_00185">
    <property type="entry name" value="IPP_trans"/>
    <property type="match status" value="1"/>
</dbReference>
<accession>A0A835YP32</accession>
<organism evidence="11 12">
    <name type="scientific">Tribonema minus</name>
    <dbReference type="NCBI Taxonomy" id="303371"/>
    <lineage>
        <taxon>Eukaryota</taxon>
        <taxon>Sar</taxon>
        <taxon>Stramenopiles</taxon>
        <taxon>Ochrophyta</taxon>
        <taxon>PX clade</taxon>
        <taxon>Xanthophyceae</taxon>
        <taxon>Tribonematales</taxon>
        <taxon>Tribonemataceae</taxon>
        <taxon>Tribonema</taxon>
    </lineage>
</organism>
<comment type="caution">
    <text evidence="11">The sequence shown here is derived from an EMBL/GenBank/DDBJ whole genome shotgun (WGS) entry which is preliminary data.</text>
</comment>